<feature type="region of interest" description="Disordered" evidence="1">
    <location>
        <begin position="95"/>
        <end position="133"/>
    </location>
</feature>
<evidence type="ECO:0000256" key="1">
    <source>
        <dbReference type="SAM" id="MobiDB-lite"/>
    </source>
</evidence>
<dbReference type="HOGENOM" id="CLU_1907611_0_0_1"/>
<proteinExistence type="predicted"/>
<feature type="compositionally biased region" description="Basic and acidic residues" evidence="1">
    <location>
        <begin position="27"/>
        <end position="37"/>
    </location>
</feature>
<dbReference type="GeneID" id="24106493"/>
<accession>R9NYD1</accession>
<dbReference type="EMBL" id="DF238777">
    <property type="protein sequence ID" value="GAC93627.1"/>
    <property type="molecule type" value="Genomic_DNA"/>
</dbReference>
<sequence length="133" mass="14257">MEKSRKYEGGSGGYMCCVEAKAGGESGESKREKKSHAENSVNSLSVSVEFPPAGTLAQEREKSGEISFVGSPLPPQKKINFFSLDAVNRAERANMDLQSSPNHRRGIPHLQDEGLHVPPTQLGFEGPKSSSAG</sequence>
<evidence type="ECO:0000313" key="3">
    <source>
        <dbReference type="Proteomes" id="UP000014071"/>
    </source>
</evidence>
<dbReference type="RefSeq" id="XP_012187214.1">
    <property type="nucleotide sequence ID" value="XM_012331824.1"/>
</dbReference>
<evidence type="ECO:0000313" key="2">
    <source>
        <dbReference type="EMBL" id="GAC93627.1"/>
    </source>
</evidence>
<reference evidence="3" key="1">
    <citation type="journal article" date="2013" name="Genome Announc.">
        <title>Draft genome sequence of the basidiomycetous yeast-like fungus Pseudozyma hubeiensis SY62, which produces an abundant amount of the biosurfactant mannosylerythritol lipids.</title>
        <authorList>
            <person name="Konishi M."/>
            <person name="Hatada Y."/>
            <person name="Horiuchi J."/>
        </authorList>
    </citation>
    <scope>NUCLEOTIDE SEQUENCE [LARGE SCALE GENOMIC DNA]</scope>
    <source>
        <strain evidence="3">SY62</strain>
    </source>
</reference>
<gene>
    <name evidence="2" type="ORF">PHSY_001192</name>
</gene>
<keyword evidence="3" id="KW-1185">Reference proteome</keyword>
<organism evidence="2 3">
    <name type="scientific">Pseudozyma hubeiensis (strain SY62)</name>
    <name type="common">Yeast</name>
    <dbReference type="NCBI Taxonomy" id="1305764"/>
    <lineage>
        <taxon>Eukaryota</taxon>
        <taxon>Fungi</taxon>
        <taxon>Dikarya</taxon>
        <taxon>Basidiomycota</taxon>
        <taxon>Ustilaginomycotina</taxon>
        <taxon>Ustilaginomycetes</taxon>
        <taxon>Ustilaginales</taxon>
        <taxon>Ustilaginaceae</taxon>
        <taxon>Pseudozyma</taxon>
    </lineage>
</organism>
<dbReference type="AlphaFoldDB" id="R9NYD1"/>
<dbReference type="Proteomes" id="UP000014071">
    <property type="component" value="Unassembled WGS sequence"/>
</dbReference>
<name>R9NYD1_PSEHS</name>
<protein>
    <submittedName>
        <fullName evidence="2">Uncharacterized protein</fullName>
    </submittedName>
</protein>
<feature type="region of interest" description="Disordered" evidence="1">
    <location>
        <begin position="22"/>
        <end position="46"/>
    </location>
</feature>